<dbReference type="AlphaFoldDB" id="N4W511"/>
<dbReference type="HOGENOM" id="CLU_909155_0_0_1"/>
<gene>
    <name evidence="2" type="ORF">Cob_v001041</name>
</gene>
<dbReference type="EMBL" id="AMCV02000001">
    <property type="protein sequence ID" value="TDZ26740.1"/>
    <property type="molecule type" value="Genomic_DNA"/>
</dbReference>
<sequence length="309" mass="35614">MADTPTIESSSQPLSTPKTMEATNSLALDLEKFEASFKLRMCAVIQELWDSQRELQAFRQRMDVSETEMVETRVKFEGSQNKFARELHDLTSSLNDRLRRLDERQAATTERLDRSDTDVQKLRQEIRQPPMAQQPQSSAAPRNQDDQQPPQEQEEVVVKRPVIDEEQVSTASESDEPRTSSTRASATKRRKVRAVTKQPSASRSQPIATNKRLADFRRYRKDTDDRHQQNPPMAKHFRRFVYGFIEGISDKAIRRTVEESLIQNLPDSFRYGKAKREARVLVYDGSSCAWHDIGRVVDSVEETLTENEL</sequence>
<accession>N4W511</accession>
<organism evidence="2 3">
    <name type="scientific">Colletotrichum orbiculare (strain 104-T / ATCC 96160 / CBS 514.97 / LARS 414 / MAFF 240422)</name>
    <name type="common">Cucumber anthracnose fungus</name>
    <name type="synonym">Colletotrichum lagenarium</name>
    <dbReference type="NCBI Taxonomy" id="1213857"/>
    <lineage>
        <taxon>Eukaryota</taxon>
        <taxon>Fungi</taxon>
        <taxon>Dikarya</taxon>
        <taxon>Ascomycota</taxon>
        <taxon>Pezizomycotina</taxon>
        <taxon>Sordariomycetes</taxon>
        <taxon>Hypocreomycetidae</taxon>
        <taxon>Glomerellales</taxon>
        <taxon>Glomerellaceae</taxon>
        <taxon>Colletotrichum</taxon>
        <taxon>Colletotrichum orbiculare species complex</taxon>
    </lineage>
</organism>
<comment type="caution">
    <text evidence="2">The sequence shown here is derived from an EMBL/GenBank/DDBJ whole genome shotgun (WGS) entry which is preliminary data.</text>
</comment>
<dbReference type="eggNOG" id="ENOG502T4UQ">
    <property type="taxonomic scope" value="Eukaryota"/>
</dbReference>
<proteinExistence type="predicted"/>
<evidence type="ECO:0000313" key="3">
    <source>
        <dbReference type="Proteomes" id="UP000014480"/>
    </source>
</evidence>
<keyword evidence="3" id="KW-1185">Reference proteome</keyword>
<feature type="compositionally biased region" description="Low complexity" evidence="1">
    <location>
        <begin position="128"/>
        <end position="151"/>
    </location>
</feature>
<feature type="region of interest" description="Disordered" evidence="1">
    <location>
        <begin position="126"/>
        <end position="215"/>
    </location>
</feature>
<name>N4W511_COLOR</name>
<feature type="region of interest" description="Disordered" evidence="1">
    <location>
        <begin position="1"/>
        <end position="20"/>
    </location>
</feature>
<reference evidence="3" key="1">
    <citation type="journal article" date="2013" name="New Phytol.">
        <title>Comparative genomic and transcriptomic analyses reveal the hemibiotrophic stage shift of Colletotrichum fungi.</title>
        <authorList>
            <person name="Gan P."/>
            <person name="Ikeda K."/>
            <person name="Irieda H."/>
            <person name="Narusaka M."/>
            <person name="O'Connell R.J."/>
            <person name="Narusaka Y."/>
            <person name="Takano Y."/>
            <person name="Kubo Y."/>
            <person name="Shirasu K."/>
        </authorList>
    </citation>
    <scope>NUCLEOTIDE SEQUENCE [LARGE SCALE GENOMIC DNA]</scope>
    <source>
        <strain evidence="3">104-T / ATCC 96160 / CBS 514.97 / LARS 414 / MAFF 240422</strain>
    </source>
</reference>
<evidence type="ECO:0000313" key="2">
    <source>
        <dbReference type="EMBL" id="TDZ26740.1"/>
    </source>
</evidence>
<feature type="compositionally biased region" description="Polar residues" evidence="1">
    <location>
        <begin position="197"/>
        <end position="208"/>
    </location>
</feature>
<reference evidence="3" key="2">
    <citation type="journal article" date="2019" name="Mol. Plant Microbe Interact.">
        <title>Genome sequence resources for four phytopathogenic fungi from the Colletotrichum orbiculare species complex.</title>
        <authorList>
            <person name="Gan P."/>
            <person name="Tsushima A."/>
            <person name="Narusaka M."/>
            <person name="Narusaka Y."/>
            <person name="Takano Y."/>
            <person name="Kubo Y."/>
            <person name="Shirasu K."/>
        </authorList>
    </citation>
    <scope>GENOME REANNOTATION</scope>
    <source>
        <strain evidence="3">104-T / ATCC 96160 / CBS 514.97 / LARS 414 / MAFF 240422</strain>
    </source>
</reference>
<evidence type="ECO:0000256" key="1">
    <source>
        <dbReference type="SAM" id="MobiDB-lite"/>
    </source>
</evidence>
<dbReference type="Proteomes" id="UP000014480">
    <property type="component" value="Unassembled WGS sequence"/>
</dbReference>
<protein>
    <submittedName>
        <fullName evidence="2">Uncharacterized protein</fullName>
    </submittedName>
</protein>